<keyword evidence="1" id="KW-1133">Transmembrane helix</keyword>
<feature type="transmembrane region" description="Helical" evidence="1">
    <location>
        <begin position="12"/>
        <end position="31"/>
    </location>
</feature>
<evidence type="ECO:0000313" key="3">
    <source>
        <dbReference type="Proteomes" id="UP000033607"/>
    </source>
</evidence>
<dbReference type="EMBL" id="LATL02000269">
    <property type="protein sequence ID" value="KKD34671.1"/>
    <property type="molecule type" value="Genomic_DNA"/>
</dbReference>
<dbReference type="OrthoDB" id="422772at2"/>
<dbReference type="InterPro" id="IPR019664">
    <property type="entry name" value="Uncharacterised_Ycf51"/>
</dbReference>
<evidence type="ECO:0008006" key="4">
    <source>
        <dbReference type="Google" id="ProtNLM"/>
    </source>
</evidence>
<sequence>MLSTGELLNYSKWIGIFTLFCAFLTVLALIFKWGIRFRLVGITAFMGVLTLGVFGLGLGLFNRVAVPGAVRYSRVYDDGDRQIVIVVAPEITPTELEATLQQAAADLFSPGRTGQPDERLTIRARTLIHPEPGVSEPVYLGEVRRSNVQGNGQDLEVDIDQERFAHLQEVVENSPA</sequence>
<dbReference type="Pfam" id="PF10726">
    <property type="entry name" value="DUF2518"/>
    <property type="match status" value="1"/>
</dbReference>
<name>A0A0F5Y6W4_9CYAN</name>
<dbReference type="AlphaFoldDB" id="A0A0F5Y6W4"/>
<protein>
    <recommendedName>
        <fullName evidence="4">Ycf51-like protein</fullName>
    </recommendedName>
</protein>
<gene>
    <name evidence="2" type="ORF">WN50_29570</name>
</gene>
<evidence type="ECO:0000256" key="1">
    <source>
        <dbReference type="SAM" id="Phobius"/>
    </source>
</evidence>
<dbReference type="RefSeq" id="WP_046282205.1">
    <property type="nucleotide sequence ID" value="NZ_LATL02000269.1"/>
</dbReference>
<dbReference type="PATRIC" id="fig|1637645.4.peg.5348"/>
<dbReference type="Proteomes" id="UP000033607">
    <property type="component" value="Unassembled WGS sequence"/>
</dbReference>
<proteinExistence type="predicted"/>
<keyword evidence="1" id="KW-0812">Transmembrane</keyword>
<organism evidence="2 3">
    <name type="scientific">Limnoraphis robusta CS-951</name>
    <dbReference type="NCBI Taxonomy" id="1637645"/>
    <lineage>
        <taxon>Bacteria</taxon>
        <taxon>Bacillati</taxon>
        <taxon>Cyanobacteriota</taxon>
        <taxon>Cyanophyceae</taxon>
        <taxon>Oscillatoriophycideae</taxon>
        <taxon>Oscillatoriales</taxon>
        <taxon>Sirenicapillariaceae</taxon>
        <taxon>Limnoraphis</taxon>
    </lineage>
</organism>
<keyword evidence="1" id="KW-0472">Membrane</keyword>
<comment type="caution">
    <text evidence="2">The sequence shown here is derived from an EMBL/GenBank/DDBJ whole genome shotgun (WGS) entry which is preliminary data.</text>
</comment>
<feature type="transmembrane region" description="Helical" evidence="1">
    <location>
        <begin position="38"/>
        <end position="61"/>
    </location>
</feature>
<accession>A0A0F5Y6W4</accession>
<evidence type="ECO:0000313" key="2">
    <source>
        <dbReference type="EMBL" id="KKD34671.1"/>
    </source>
</evidence>
<reference evidence="2 3" key="1">
    <citation type="submission" date="2015-06" db="EMBL/GenBank/DDBJ databases">
        <title>Draft genome assembly of filamentous brackish cyanobacterium Limnoraphis robusta strain CS-951.</title>
        <authorList>
            <person name="Willis A."/>
            <person name="Parks M."/>
            <person name="Burford M.A."/>
        </authorList>
    </citation>
    <scope>NUCLEOTIDE SEQUENCE [LARGE SCALE GENOMIC DNA]</scope>
    <source>
        <strain evidence="2 3">CS-951</strain>
    </source>
</reference>